<dbReference type="OrthoDB" id="10395330at2759"/>
<comment type="caution">
    <text evidence="1">The sequence shown here is derived from an EMBL/GenBank/DDBJ whole genome shotgun (WGS) entry which is preliminary data.</text>
</comment>
<organism evidence="1 2">
    <name type="scientific">Rhizoclosmatium globosum</name>
    <dbReference type="NCBI Taxonomy" id="329046"/>
    <lineage>
        <taxon>Eukaryota</taxon>
        <taxon>Fungi</taxon>
        <taxon>Fungi incertae sedis</taxon>
        <taxon>Chytridiomycota</taxon>
        <taxon>Chytridiomycota incertae sedis</taxon>
        <taxon>Chytridiomycetes</taxon>
        <taxon>Chytridiales</taxon>
        <taxon>Chytriomycetaceae</taxon>
        <taxon>Rhizoclosmatium</taxon>
    </lineage>
</organism>
<dbReference type="AlphaFoldDB" id="A0A1Y2C0U6"/>
<reference evidence="1 2" key="1">
    <citation type="submission" date="2016-07" db="EMBL/GenBank/DDBJ databases">
        <title>Pervasive Adenine N6-methylation of Active Genes in Fungi.</title>
        <authorList>
            <consortium name="DOE Joint Genome Institute"/>
            <person name="Mondo S.J."/>
            <person name="Dannebaum R.O."/>
            <person name="Kuo R.C."/>
            <person name="Labutti K."/>
            <person name="Haridas S."/>
            <person name="Kuo A."/>
            <person name="Salamov A."/>
            <person name="Ahrendt S.R."/>
            <person name="Lipzen A."/>
            <person name="Sullivan W."/>
            <person name="Andreopoulos W.B."/>
            <person name="Clum A."/>
            <person name="Lindquist E."/>
            <person name="Daum C."/>
            <person name="Ramamoorthy G.K."/>
            <person name="Gryganskyi A."/>
            <person name="Culley D."/>
            <person name="Magnuson J.K."/>
            <person name="James T.Y."/>
            <person name="O'Malley M.A."/>
            <person name="Stajich J.E."/>
            <person name="Spatafora J.W."/>
            <person name="Visel A."/>
            <person name="Grigoriev I.V."/>
        </authorList>
    </citation>
    <scope>NUCLEOTIDE SEQUENCE [LARGE SCALE GENOMIC DNA]</scope>
    <source>
        <strain evidence="1 2">JEL800</strain>
    </source>
</reference>
<accession>A0A1Y2C0U6</accession>
<protein>
    <submittedName>
        <fullName evidence="1">Uncharacterized protein</fullName>
    </submittedName>
</protein>
<keyword evidence="2" id="KW-1185">Reference proteome</keyword>
<evidence type="ECO:0000313" key="1">
    <source>
        <dbReference type="EMBL" id="ORY40648.1"/>
    </source>
</evidence>
<sequence length="100" mass="10212">MYEQYACICATATKVSRCYTVNCPVDATQSAIAQNYMDVNCIAAAQLAPLTTATSVQTTTSDTGAFLAVTSAPAGTAASQSNAWKVVGSVVGFVVACFVA</sequence>
<name>A0A1Y2C0U6_9FUNG</name>
<gene>
    <name evidence="1" type="ORF">BCR33DRAFT_719199</name>
</gene>
<dbReference type="EMBL" id="MCGO01000034">
    <property type="protein sequence ID" value="ORY40648.1"/>
    <property type="molecule type" value="Genomic_DNA"/>
</dbReference>
<proteinExistence type="predicted"/>
<dbReference type="Proteomes" id="UP000193642">
    <property type="component" value="Unassembled WGS sequence"/>
</dbReference>
<evidence type="ECO:0000313" key="2">
    <source>
        <dbReference type="Proteomes" id="UP000193642"/>
    </source>
</evidence>